<gene>
    <name evidence="1" type="ORF">CLIT_11c00330</name>
</gene>
<dbReference type="RefSeq" id="WP_038264827.1">
    <property type="nucleotide sequence ID" value="NZ_FSRH01000002.1"/>
</dbReference>
<dbReference type="InterPro" id="IPR013494">
    <property type="entry name" value="CHP02678"/>
</dbReference>
<dbReference type="NCBIfam" id="TIGR02678">
    <property type="entry name" value="TIGR02678 family protein"/>
    <property type="match status" value="1"/>
</dbReference>
<reference evidence="1 2" key="1">
    <citation type="submission" date="2014-03" db="EMBL/GenBank/DDBJ databases">
        <title>Genome sequence of Clostridium litorale W6, DSM 5388.</title>
        <authorList>
            <person name="Poehlein A."/>
            <person name="Jagirdar A."/>
            <person name="Khonsari B."/>
            <person name="Chibani C.M."/>
            <person name="Gutierrez Gutierrez D.A."/>
            <person name="Davydova E."/>
            <person name="Alghaithi H.S."/>
            <person name="Nair K.P."/>
            <person name="Dhamotharan K."/>
            <person name="Chandran L."/>
            <person name="G W."/>
            <person name="Daniel R."/>
        </authorList>
    </citation>
    <scope>NUCLEOTIDE SEQUENCE [LARGE SCALE GENOMIC DNA]</scope>
    <source>
        <strain evidence="1 2">W6</strain>
    </source>
</reference>
<accession>A0A069RD86</accession>
<proteinExistence type="predicted"/>
<evidence type="ECO:0000313" key="1">
    <source>
        <dbReference type="EMBL" id="KDR95006.1"/>
    </source>
</evidence>
<dbReference type="eggNOG" id="ENOG502Z813">
    <property type="taxonomic scope" value="Bacteria"/>
</dbReference>
<dbReference type="Pfam" id="PF09661">
    <property type="entry name" value="DUF2398"/>
    <property type="match status" value="1"/>
</dbReference>
<dbReference type="AlphaFoldDB" id="A0A069RD86"/>
<dbReference type="OrthoDB" id="1654131at2"/>
<organism evidence="1 2">
    <name type="scientific">Peptoclostridium litorale DSM 5388</name>
    <dbReference type="NCBI Taxonomy" id="1121324"/>
    <lineage>
        <taxon>Bacteria</taxon>
        <taxon>Bacillati</taxon>
        <taxon>Bacillota</taxon>
        <taxon>Clostridia</taxon>
        <taxon>Peptostreptococcales</taxon>
        <taxon>Peptoclostridiaceae</taxon>
        <taxon>Peptoclostridium</taxon>
    </lineage>
</organism>
<protein>
    <recommendedName>
        <fullName evidence="3">TIGR02678 family protein</fullName>
    </recommendedName>
</protein>
<comment type="caution">
    <text evidence="1">The sequence shown here is derived from an EMBL/GenBank/DDBJ whole genome shotgun (WGS) entry which is preliminary data.</text>
</comment>
<evidence type="ECO:0008006" key="3">
    <source>
        <dbReference type="Google" id="ProtNLM"/>
    </source>
</evidence>
<sequence length="384" mass="44440">MKIVDMMLENYWILKEDDKDAYYYAKDNVSKVREFFSEKLGYQVIVNPTLIKLEKLPGALECWMGIDGFEDCMEYAFLCMLLMFLEDKPGGEQFLLSQLTEYIEGVFTGDGKVDWTLYRHRRFIIKVIKFALEMGMIRLNDGSESDFASDGAAEALYENTGISVYFMRQFTGNFMSYGGIEDIMGDEWSHMDTERGRIRRNRVYRRLVMSPAVYSEGGDDSDYEYIKNFKGVVQSDIEDRLSAQLHVHKNAAFVVLPQNKGYRGVFPQNSALSDIALQMNLIIREHVNEGVLKVSNDDVIRVSQYEFKGIVEKLKRRFVKGWSKEYRDMGFEKLYGSIVEYMKSFSMIRLEEYTGDVHIMPICGKIEGNYPEDFEKAAGENDGK</sequence>
<evidence type="ECO:0000313" key="2">
    <source>
        <dbReference type="Proteomes" id="UP000027946"/>
    </source>
</evidence>
<keyword evidence="2" id="KW-1185">Reference proteome</keyword>
<dbReference type="STRING" id="1121324.CLIT_11c00330"/>
<dbReference type="Proteomes" id="UP000027946">
    <property type="component" value="Unassembled WGS sequence"/>
</dbReference>
<name>A0A069RD86_PEPLI</name>
<dbReference type="EMBL" id="JJMM01000011">
    <property type="protein sequence ID" value="KDR95006.1"/>
    <property type="molecule type" value="Genomic_DNA"/>
</dbReference>